<evidence type="ECO:0000256" key="2">
    <source>
        <dbReference type="SAM" id="SignalP"/>
    </source>
</evidence>
<evidence type="ECO:0000256" key="1">
    <source>
        <dbReference type="SAM" id="Phobius"/>
    </source>
</evidence>
<dbReference type="GO" id="GO:0000506">
    <property type="term" value="C:glycosylphosphatidylinositol-N-acetylglucosaminyltransferase (GPI-GnT) complex"/>
    <property type="evidence" value="ECO:0007669"/>
    <property type="project" value="TreeGrafter"/>
</dbReference>
<feature type="chain" id="PRO_5019454391" evidence="2">
    <location>
        <begin position="29"/>
        <end position="76"/>
    </location>
</feature>
<reference evidence="3" key="3">
    <citation type="submission" date="2025-09" db="UniProtKB">
        <authorList>
            <consortium name="Ensembl"/>
        </authorList>
    </citation>
    <scope>IDENTIFICATION</scope>
</reference>
<name>A0A452G1P6_CAPHI</name>
<keyword evidence="1" id="KW-0472">Membrane</keyword>
<dbReference type="Proteomes" id="UP000291000">
    <property type="component" value="Chromosome 7"/>
</dbReference>
<dbReference type="GeneTree" id="ENSGT00610000087446"/>
<sequence>MIPQGRRFLSVRALTVLVLLVSSAGVYSGCVEEYFPQGCTGTTSLCFYCQLLPITVSVYVFFHLWTWTGINLFWHR</sequence>
<feature type="transmembrane region" description="Helical" evidence="1">
    <location>
        <begin position="52"/>
        <end position="74"/>
    </location>
</feature>
<keyword evidence="1" id="KW-1133">Transmembrane helix</keyword>
<keyword evidence="2" id="KW-0732">Signal</keyword>
<evidence type="ECO:0000313" key="3">
    <source>
        <dbReference type="Ensembl" id="ENSCHIP00000030338.1"/>
    </source>
</evidence>
<organism evidence="3 4">
    <name type="scientific">Capra hircus</name>
    <name type="common">Goat</name>
    <dbReference type="NCBI Taxonomy" id="9925"/>
    <lineage>
        <taxon>Eukaryota</taxon>
        <taxon>Metazoa</taxon>
        <taxon>Chordata</taxon>
        <taxon>Craniata</taxon>
        <taxon>Vertebrata</taxon>
        <taxon>Euteleostomi</taxon>
        <taxon>Mammalia</taxon>
        <taxon>Eutheria</taxon>
        <taxon>Laurasiatheria</taxon>
        <taxon>Artiodactyla</taxon>
        <taxon>Ruminantia</taxon>
        <taxon>Pecora</taxon>
        <taxon>Bovidae</taxon>
        <taxon>Caprinae</taxon>
        <taxon>Capra</taxon>
    </lineage>
</organism>
<dbReference type="AlphaFoldDB" id="A0A452G1P6"/>
<protein>
    <submittedName>
        <fullName evidence="3">Uncharacterized protein</fullName>
    </submittedName>
</protein>
<keyword evidence="1" id="KW-0812">Transmembrane</keyword>
<dbReference type="Ensembl" id="ENSCHIT00000038209.1">
    <property type="protein sequence ID" value="ENSCHIP00000030338.1"/>
    <property type="gene ID" value="ENSCHIG00000025134.1"/>
</dbReference>
<dbReference type="STRING" id="9925.ENSCHIP00000030338"/>
<dbReference type="Bgee" id="ENSCHIG00000025134">
    <property type="expression patterns" value="Expressed in fallopian tube"/>
</dbReference>
<dbReference type="PANTHER" id="PTHR39235">
    <property type="entry name" value="PHOSPHATIDYLINOSITOL N-ACETYLGLUCOSAMINYLTRANSFERASE SUBUNIT Y"/>
    <property type="match status" value="1"/>
</dbReference>
<proteinExistence type="predicted"/>
<accession>A0A452G1P6</accession>
<evidence type="ECO:0000313" key="4">
    <source>
        <dbReference type="Proteomes" id="UP000291000"/>
    </source>
</evidence>
<keyword evidence="4" id="KW-1185">Reference proteome</keyword>
<dbReference type="EMBL" id="LWLT01000008">
    <property type="status" value="NOT_ANNOTATED_CDS"/>
    <property type="molecule type" value="Genomic_DNA"/>
</dbReference>
<dbReference type="GO" id="GO:0006506">
    <property type="term" value="P:GPI anchor biosynthetic process"/>
    <property type="evidence" value="ECO:0007669"/>
    <property type="project" value="TreeGrafter"/>
</dbReference>
<dbReference type="PANTHER" id="PTHR39235:SF1">
    <property type="entry name" value="PHOSPHATIDYLINOSITOL N-ACETYLGLUCOSAMINYLTRANSFERASE SUBUNIT Y"/>
    <property type="match status" value="1"/>
</dbReference>
<feature type="signal peptide" evidence="2">
    <location>
        <begin position="1"/>
        <end position="28"/>
    </location>
</feature>
<reference evidence="3 4" key="1">
    <citation type="submission" date="2016-04" db="EMBL/GenBank/DDBJ databases">
        <title>Polished mammalian reference genomes with single-molecule sequencing and chromosome conformation capture applied to the Capra hircus genome.</title>
        <authorList>
            <person name="Bickhart D.M."/>
            <person name="Koren S."/>
            <person name="Rosen B."/>
            <person name="Hastie A."/>
            <person name="Liachko I."/>
            <person name="Sullivan S.T."/>
            <person name="Burton J."/>
            <person name="Sayre B.L."/>
            <person name="Huson H.J."/>
            <person name="Lee J."/>
            <person name="Lam E."/>
            <person name="Kelley C.M."/>
            <person name="Hutchison J.L."/>
            <person name="Zhou Y."/>
            <person name="Sun J."/>
            <person name="Crisa A."/>
            <person name="Schwartz J.C."/>
            <person name="Hammond J.A."/>
            <person name="Schroeder S.G."/>
            <person name="Liu G.E."/>
            <person name="Dunham M."/>
            <person name="Shendure J."/>
            <person name="Sonstegard T.S."/>
            <person name="Phillippy A.M."/>
            <person name="Van Tassell C.P."/>
            <person name="Smith T.P."/>
        </authorList>
    </citation>
    <scope>NUCLEOTIDE SEQUENCE [LARGE SCALE GENOMIC DNA]</scope>
</reference>
<reference evidence="3" key="2">
    <citation type="submission" date="2025-08" db="UniProtKB">
        <authorList>
            <consortium name="Ensembl"/>
        </authorList>
    </citation>
    <scope>IDENTIFICATION</scope>
</reference>